<protein>
    <submittedName>
        <fullName evidence="1">Crp/Fnr family transcriptional regulator</fullName>
    </submittedName>
</protein>
<evidence type="ECO:0000313" key="2">
    <source>
        <dbReference type="Proteomes" id="UP001139450"/>
    </source>
</evidence>
<dbReference type="InterPro" id="IPR018490">
    <property type="entry name" value="cNMP-bd_dom_sf"/>
</dbReference>
<comment type="caution">
    <text evidence="1">The sequence shown here is derived from an EMBL/GenBank/DDBJ whole genome shotgun (WGS) entry which is preliminary data.</text>
</comment>
<dbReference type="EMBL" id="JALJEJ010000007">
    <property type="protein sequence ID" value="MCJ8210998.1"/>
    <property type="molecule type" value="Genomic_DNA"/>
</dbReference>
<evidence type="ECO:0000313" key="1">
    <source>
        <dbReference type="EMBL" id="MCJ8210998.1"/>
    </source>
</evidence>
<dbReference type="Proteomes" id="UP001139450">
    <property type="component" value="Unassembled WGS sequence"/>
</dbReference>
<proteinExistence type="predicted"/>
<dbReference type="RefSeq" id="WP_245131160.1">
    <property type="nucleotide sequence ID" value="NZ_JALJEJ010000007.1"/>
</dbReference>
<dbReference type="InterPro" id="IPR014710">
    <property type="entry name" value="RmlC-like_jellyroll"/>
</dbReference>
<name>A0A9X1X4W7_9SPHI</name>
<accession>A0A9X1X4W7</accession>
<dbReference type="SUPFAM" id="SSF51206">
    <property type="entry name" value="cAMP-binding domain-like"/>
    <property type="match status" value="1"/>
</dbReference>
<gene>
    <name evidence="1" type="ORF">MUY27_14865</name>
</gene>
<organism evidence="1 2">
    <name type="scientific">Mucilaginibacter straminoryzae</name>
    <dbReference type="NCBI Taxonomy" id="2932774"/>
    <lineage>
        <taxon>Bacteria</taxon>
        <taxon>Pseudomonadati</taxon>
        <taxon>Bacteroidota</taxon>
        <taxon>Sphingobacteriia</taxon>
        <taxon>Sphingobacteriales</taxon>
        <taxon>Sphingobacteriaceae</taxon>
        <taxon>Mucilaginibacter</taxon>
    </lineage>
</organism>
<dbReference type="Gene3D" id="2.60.120.10">
    <property type="entry name" value="Jelly Rolls"/>
    <property type="match status" value="1"/>
</dbReference>
<keyword evidence="2" id="KW-1185">Reference proteome</keyword>
<dbReference type="AlphaFoldDB" id="A0A9X1X4W7"/>
<reference evidence="1" key="1">
    <citation type="submission" date="2022-04" db="EMBL/GenBank/DDBJ databases">
        <title>Mucilaginibacter sp. RS28 isolated from freshwater.</title>
        <authorList>
            <person name="Ko S.-R."/>
        </authorList>
    </citation>
    <scope>NUCLEOTIDE SEQUENCE</scope>
    <source>
        <strain evidence="1">RS28</strain>
    </source>
</reference>
<sequence>MSTELILENIARHIHLTAEEQQYFVSLLQTRQLKRKEFLLQSGQICKYSAFTVSGCLRGYTVDEGGLERVLNFAPQGWWMADMYSLLSQKPGTLDIEAIENTDLRLLSKANQEVLYQKVPKFERFFRIITENSLVAYQQRVMDNLSLAAEERYNNFCKRYPSLIYSVPKKDVASYIGVTPEFLSRMLHKMLKG</sequence>